<dbReference type="PANTHER" id="PTHR23080">
    <property type="entry name" value="THAP DOMAIN PROTEIN"/>
    <property type="match status" value="1"/>
</dbReference>
<dbReference type="RefSeq" id="XP_038059042.1">
    <property type="nucleotide sequence ID" value="XM_038203114.1"/>
</dbReference>
<feature type="region of interest" description="Disordered" evidence="6">
    <location>
        <begin position="266"/>
        <end position="285"/>
    </location>
</feature>
<dbReference type="PROSITE" id="PS50950">
    <property type="entry name" value="ZF_THAP"/>
    <property type="match status" value="1"/>
</dbReference>
<evidence type="ECO:0000256" key="6">
    <source>
        <dbReference type="SAM" id="MobiDB-lite"/>
    </source>
</evidence>
<evidence type="ECO:0000256" key="5">
    <source>
        <dbReference type="PROSITE-ProRule" id="PRU00309"/>
    </source>
</evidence>
<keyword evidence="4 5" id="KW-0238">DNA-binding</keyword>
<protein>
    <recommendedName>
        <fullName evidence="7">THAP-type domain-containing protein</fullName>
    </recommendedName>
</protein>
<proteinExistence type="predicted"/>
<dbReference type="GeneID" id="119730296"/>
<organism evidence="8 9">
    <name type="scientific">Patiria miniata</name>
    <name type="common">Bat star</name>
    <name type="synonym">Asterina miniata</name>
    <dbReference type="NCBI Taxonomy" id="46514"/>
    <lineage>
        <taxon>Eukaryota</taxon>
        <taxon>Metazoa</taxon>
        <taxon>Echinodermata</taxon>
        <taxon>Eleutherozoa</taxon>
        <taxon>Asterozoa</taxon>
        <taxon>Asteroidea</taxon>
        <taxon>Valvatacea</taxon>
        <taxon>Valvatida</taxon>
        <taxon>Asterinidae</taxon>
        <taxon>Patiria</taxon>
    </lineage>
</organism>
<dbReference type="EnsemblMetazoa" id="XM_038203114.1">
    <property type="protein sequence ID" value="XP_038059042.1"/>
    <property type="gene ID" value="LOC119730296"/>
</dbReference>
<feature type="compositionally biased region" description="Basic and acidic residues" evidence="6">
    <location>
        <begin position="267"/>
        <end position="279"/>
    </location>
</feature>
<accession>A0A914A5B1</accession>
<name>A0A914A5B1_PATMI</name>
<keyword evidence="1" id="KW-0479">Metal-binding</keyword>
<dbReference type="InterPro" id="IPR006612">
    <property type="entry name" value="THAP_Znf"/>
</dbReference>
<evidence type="ECO:0000256" key="2">
    <source>
        <dbReference type="ARBA" id="ARBA00022771"/>
    </source>
</evidence>
<keyword evidence="2 5" id="KW-0863">Zinc-finger</keyword>
<evidence type="ECO:0000259" key="7">
    <source>
        <dbReference type="PROSITE" id="PS50950"/>
    </source>
</evidence>
<evidence type="ECO:0000256" key="3">
    <source>
        <dbReference type="ARBA" id="ARBA00022833"/>
    </source>
</evidence>
<evidence type="ECO:0000313" key="9">
    <source>
        <dbReference type="Proteomes" id="UP000887568"/>
    </source>
</evidence>
<dbReference type="Pfam" id="PF13613">
    <property type="entry name" value="HTH_Tnp_4"/>
    <property type="match status" value="1"/>
</dbReference>
<reference evidence="8" key="1">
    <citation type="submission" date="2022-11" db="UniProtKB">
        <authorList>
            <consortium name="EnsemblMetazoa"/>
        </authorList>
    </citation>
    <scope>IDENTIFICATION</scope>
</reference>
<dbReference type="OrthoDB" id="6155310at2759"/>
<dbReference type="GO" id="GO:0008270">
    <property type="term" value="F:zinc ion binding"/>
    <property type="evidence" value="ECO:0007669"/>
    <property type="project" value="UniProtKB-KW"/>
</dbReference>
<dbReference type="AlphaFoldDB" id="A0A914A5B1"/>
<sequence length="488" mass="55239">MRICASKICHHSSRHLKKWQIESCDEHGLPHGSCGCSPPFRFHYFPANLTVREEWVERVDRYETGGSGITPRRWQPRIDSVLCSEHFVNGAPSKEYPIPWLKLGRDFGTPIPARRVLKRKILPLKKTLESAKGQDKTPVAKLTKCVAGKDVQMDSVLSEHSYSYSCRCCEACTCRGCCDKDLKINQLSHRIHELESIITKKAKLIMVTKYVHCGQKTTINNRKDIATKISKSVAKTNTKDVHLRQKTPVNDTEEIVSKKSKLVAETSTKDEHFRQKTRSEPTSVSTKLLTSKTNTKDVHLRQKTPVNDTEEIVSKKLKLVAETSTKDEHFRQKTRSEPTSVSTKLLTSDKKVQFYTGLQSKAVFDSVFQYLEPKLTNVPFWRGPKAGNKVRKGGLNRSSVKYGPCRKLQSKDLFLMVLMKQHMGLRNADLADRFQVSTGHCSRIVSTWAKSLAPEFGTALEVLSEVKHCQSTESLSKARCVLSSFEES</sequence>
<dbReference type="Proteomes" id="UP000887568">
    <property type="component" value="Unplaced"/>
</dbReference>
<feature type="domain" description="THAP-type" evidence="7">
    <location>
        <begin position="1"/>
        <end position="126"/>
    </location>
</feature>
<evidence type="ECO:0000256" key="4">
    <source>
        <dbReference type="ARBA" id="ARBA00023125"/>
    </source>
</evidence>
<dbReference type="SUPFAM" id="SSF57716">
    <property type="entry name" value="Glucocorticoid receptor-like (DNA-binding domain)"/>
    <property type="match status" value="1"/>
</dbReference>
<keyword evidence="3" id="KW-0862">Zinc</keyword>
<evidence type="ECO:0000256" key="1">
    <source>
        <dbReference type="ARBA" id="ARBA00022723"/>
    </source>
</evidence>
<dbReference type="GO" id="GO:0003677">
    <property type="term" value="F:DNA binding"/>
    <property type="evidence" value="ECO:0007669"/>
    <property type="project" value="UniProtKB-UniRule"/>
</dbReference>
<evidence type="ECO:0000313" key="8">
    <source>
        <dbReference type="EnsemblMetazoa" id="XP_038059042.1"/>
    </source>
</evidence>
<keyword evidence="9" id="KW-1185">Reference proteome</keyword>
<dbReference type="InterPro" id="IPR027805">
    <property type="entry name" value="Transposase_HTH_dom"/>
</dbReference>